<evidence type="ECO:0000313" key="12">
    <source>
        <dbReference type="Proteomes" id="UP001209878"/>
    </source>
</evidence>
<feature type="compositionally biased region" description="Basic residues" evidence="8">
    <location>
        <begin position="104"/>
        <end position="121"/>
    </location>
</feature>
<dbReference type="CDD" id="cd18787">
    <property type="entry name" value="SF2_C_DEAD"/>
    <property type="match status" value="1"/>
</dbReference>
<evidence type="ECO:0000259" key="10">
    <source>
        <dbReference type="PROSITE" id="PS51194"/>
    </source>
</evidence>
<comment type="catalytic activity">
    <reaction evidence="7">
        <text>ATP + H2O = ADP + phosphate + H(+)</text>
        <dbReference type="Rhea" id="RHEA:13065"/>
        <dbReference type="ChEBI" id="CHEBI:15377"/>
        <dbReference type="ChEBI" id="CHEBI:15378"/>
        <dbReference type="ChEBI" id="CHEBI:30616"/>
        <dbReference type="ChEBI" id="CHEBI:43474"/>
        <dbReference type="ChEBI" id="CHEBI:456216"/>
        <dbReference type="EC" id="3.6.4.13"/>
    </reaction>
</comment>
<comment type="domain">
    <text evidence="7">The Q motif is unique to and characteristic of the DEAD box family of RNA helicases and controls ATP binding and hydrolysis.</text>
</comment>
<dbReference type="Proteomes" id="UP001209878">
    <property type="component" value="Unassembled WGS sequence"/>
</dbReference>
<dbReference type="GO" id="GO:0003723">
    <property type="term" value="F:RNA binding"/>
    <property type="evidence" value="ECO:0007669"/>
    <property type="project" value="UniProtKB-UniRule"/>
</dbReference>
<gene>
    <name evidence="11" type="ORF">NP493_271g00032</name>
</gene>
<dbReference type="GO" id="GO:0016787">
    <property type="term" value="F:hydrolase activity"/>
    <property type="evidence" value="ECO:0007669"/>
    <property type="project" value="UniProtKB-KW"/>
</dbReference>
<accession>A0AAD9NXK1</accession>
<evidence type="ECO:0000256" key="5">
    <source>
        <dbReference type="ARBA" id="ARBA00022884"/>
    </source>
</evidence>
<feature type="region of interest" description="Disordered" evidence="8">
    <location>
        <begin position="494"/>
        <end position="514"/>
    </location>
</feature>
<dbReference type="GO" id="GO:0003724">
    <property type="term" value="F:RNA helicase activity"/>
    <property type="evidence" value="ECO:0007669"/>
    <property type="project" value="UniProtKB-EC"/>
</dbReference>
<feature type="region of interest" description="Disordered" evidence="8">
    <location>
        <begin position="38"/>
        <end position="167"/>
    </location>
</feature>
<evidence type="ECO:0000256" key="2">
    <source>
        <dbReference type="ARBA" id="ARBA00022801"/>
    </source>
</evidence>
<dbReference type="InterPro" id="IPR014001">
    <property type="entry name" value="Helicase_ATP-bd"/>
</dbReference>
<dbReference type="GO" id="GO:0005524">
    <property type="term" value="F:ATP binding"/>
    <property type="evidence" value="ECO:0007669"/>
    <property type="project" value="UniProtKB-UniRule"/>
</dbReference>
<feature type="domain" description="Helicase ATP-binding" evidence="9">
    <location>
        <begin position="271"/>
        <end position="487"/>
    </location>
</feature>
<protein>
    <recommendedName>
        <fullName evidence="7">ATP-dependent RNA helicase</fullName>
        <ecNumber evidence="7">3.6.4.13</ecNumber>
    </recommendedName>
</protein>
<dbReference type="PANTHER" id="PTHR24031">
    <property type="entry name" value="RNA HELICASE"/>
    <property type="match status" value="1"/>
</dbReference>
<comment type="function">
    <text evidence="7">RNA helicase.</text>
</comment>
<proteinExistence type="inferred from homology"/>
<evidence type="ECO:0000256" key="1">
    <source>
        <dbReference type="ARBA" id="ARBA00022741"/>
    </source>
</evidence>
<dbReference type="PROSITE" id="PS51192">
    <property type="entry name" value="HELICASE_ATP_BIND_1"/>
    <property type="match status" value="1"/>
</dbReference>
<keyword evidence="3 6" id="KW-0347">Helicase</keyword>
<dbReference type="InterPro" id="IPR001650">
    <property type="entry name" value="Helicase_C-like"/>
</dbReference>
<dbReference type="EMBL" id="JAODUO010000270">
    <property type="protein sequence ID" value="KAK2184328.1"/>
    <property type="molecule type" value="Genomic_DNA"/>
</dbReference>
<feature type="domain" description="Helicase C-terminal" evidence="10">
    <location>
        <begin position="531"/>
        <end position="693"/>
    </location>
</feature>
<dbReference type="AlphaFoldDB" id="A0AAD9NXK1"/>
<evidence type="ECO:0000256" key="8">
    <source>
        <dbReference type="SAM" id="MobiDB-lite"/>
    </source>
</evidence>
<dbReference type="CDD" id="cd17956">
    <property type="entry name" value="DEADc_DDX51"/>
    <property type="match status" value="1"/>
</dbReference>
<evidence type="ECO:0000256" key="3">
    <source>
        <dbReference type="ARBA" id="ARBA00022806"/>
    </source>
</evidence>
<name>A0AAD9NXK1_RIDPI</name>
<dbReference type="EC" id="3.6.4.13" evidence="7"/>
<keyword evidence="12" id="KW-1185">Reference proteome</keyword>
<evidence type="ECO:0000256" key="4">
    <source>
        <dbReference type="ARBA" id="ARBA00022840"/>
    </source>
</evidence>
<dbReference type="PROSITE" id="PS51194">
    <property type="entry name" value="HELICASE_CTER"/>
    <property type="match status" value="1"/>
</dbReference>
<keyword evidence="4 6" id="KW-0067">ATP-binding</keyword>
<feature type="compositionally biased region" description="Acidic residues" evidence="8">
    <location>
        <begin position="147"/>
        <end position="161"/>
    </location>
</feature>
<dbReference type="Gene3D" id="3.40.50.300">
    <property type="entry name" value="P-loop containing nucleotide triphosphate hydrolases"/>
    <property type="match status" value="2"/>
</dbReference>
<dbReference type="Pfam" id="PF00271">
    <property type="entry name" value="Helicase_C"/>
    <property type="match status" value="1"/>
</dbReference>
<keyword evidence="5 7" id="KW-0694">RNA-binding</keyword>
<evidence type="ECO:0000256" key="7">
    <source>
        <dbReference type="RuleBase" id="RU365068"/>
    </source>
</evidence>
<dbReference type="SMART" id="SM00490">
    <property type="entry name" value="HELICc"/>
    <property type="match status" value="1"/>
</dbReference>
<dbReference type="Pfam" id="PF00270">
    <property type="entry name" value="DEAD"/>
    <property type="match status" value="1"/>
</dbReference>
<dbReference type="PROSITE" id="PS00039">
    <property type="entry name" value="DEAD_ATP_HELICASE"/>
    <property type="match status" value="1"/>
</dbReference>
<evidence type="ECO:0000313" key="11">
    <source>
        <dbReference type="EMBL" id="KAK2184328.1"/>
    </source>
</evidence>
<dbReference type="InterPro" id="IPR027417">
    <property type="entry name" value="P-loop_NTPase"/>
</dbReference>
<keyword evidence="1 6" id="KW-0547">Nucleotide-binding</keyword>
<keyword evidence="2 6" id="KW-0378">Hydrolase</keyword>
<comment type="similarity">
    <text evidence="6">Belongs to the DEAD box helicase family.</text>
</comment>
<feature type="compositionally biased region" description="Basic and acidic residues" evidence="8">
    <location>
        <begin position="43"/>
        <end position="75"/>
    </location>
</feature>
<dbReference type="InterPro" id="IPR011545">
    <property type="entry name" value="DEAD/DEAH_box_helicase_dom"/>
</dbReference>
<dbReference type="SMART" id="SM00487">
    <property type="entry name" value="DEXDc"/>
    <property type="match status" value="1"/>
</dbReference>
<reference evidence="11" key="1">
    <citation type="journal article" date="2023" name="Mol. Biol. Evol.">
        <title>Third-Generation Sequencing Reveals the Adaptive Role of the Epigenome in Three Deep-Sea Polychaetes.</title>
        <authorList>
            <person name="Perez M."/>
            <person name="Aroh O."/>
            <person name="Sun Y."/>
            <person name="Lan Y."/>
            <person name="Juniper S.K."/>
            <person name="Young C.R."/>
            <person name="Angers B."/>
            <person name="Qian P.Y."/>
        </authorList>
    </citation>
    <scope>NUCLEOTIDE SEQUENCE</scope>
    <source>
        <strain evidence="11">R07B-5</strain>
    </source>
</reference>
<dbReference type="InterPro" id="IPR000629">
    <property type="entry name" value="RNA-helicase_DEAD-box_CS"/>
</dbReference>
<comment type="caution">
    <text evidence="11">The sequence shown here is derived from an EMBL/GenBank/DDBJ whole genome shotgun (WGS) entry which is preliminary data.</text>
</comment>
<evidence type="ECO:0000256" key="6">
    <source>
        <dbReference type="RuleBase" id="RU000492"/>
    </source>
</evidence>
<organism evidence="11 12">
    <name type="scientific">Ridgeia piscesae</name>
    <name type="common">Tubeworm</name>
    <dbReference type="NCBI Taxonomy" id="27915"/>
    <lineage>
        <taxon>Eukaryota</taxon>
        <taxon>Metazoa</taxon>
        <taxon>Spiralia</taxon>
        <taxon>Lophotrochozoa</taxon>
        <taxon>Annelida</taxon>
        <taxon>Polychaeta</taxon>
        <taxon>Sedentaria</taxon>
        <taxon>Canalipalpata</taxon>
        <taxon>Sabellida</taxon>
        <taxon>Siboglinidae</taxon>
        <taxon>Ridgeia</taxon>
    </lineage>
</organism>
<evidence type="ECO:0000259" key="9">
    <source>
        <dbReference type="PROSITE" id="PS51192"/>
    </source>
</evidence>
<dbReference type="SUPFAM" id="SSF52540">
    <property type="entry name" value="P-loop containing nucleoside triphosphate hydrolases"/>
    <property type="match status" value="1"/>
</dbReference>
<sequence length="720" mass="80592">MGDDEEELDDKGSIQIKQSHADTILKKLHKQVRIKKREKLHKSKLEQNKQNHREIHQVQDESTTKVTIDKSDQDHTSPGIKSKKDSKENMSVIDTAASKESTTKRKKSRKELSPKKKRKTEKKNGLEIAGSSDGTNEETILRGSTVDSDDEEFMDEEDEPENDSKKGFDADVGTITEGQAHAEVGGFTVIGDVEQKSLQKVHRVLPDWLAKPSVVAGDIRSDKVPLSEVTYLDEELLQQLRDNGITHLFPVQSHLIPVLLSQSPLGHVTGQAGCYPPNDICCSAPTGSGKTLAFALPIIQTLKNRVVCQVRALVVLPVRELAVQVHKVIQSYCKGTHLKVGLIVGQKAFVSEQRALVRKCSNGYQSLVDIIVATPGRLVDHISRTQGFNLHSLRYLVIDEADRMMDDIKHDWLMQVERAVYQADMMPSGEQQLSDEIDSTVRSTPGPLTAAKVAVFCCQLQKLLFSATLSQNPEKLQQLNLFLPRLFTAVVSHPPTSQPADDDETCDTMSGDQTATTTKGEFVGKYTTPSGLTEYFVQCSPGEKPLHMLYFTHRLKFRRMLCFTNSVEAAHRLFWLLKLAGGLEVREMSSHLHAMKRARILRQFAAGKIDILICSDAMARGMDIENVQYVVSYDFPPFLKTYIHRIGRTARAGRAGTTVTLLEKKEIYHFKQMTKKAGKVNITELKFKRSQLKALLDTYQMALEQLPTVLKVSQSQAHVD</sequence>